<dbReference type="Pfam" id="PF06634">
    <property type="entry name" value="DUF1156"/>
    <property type="match status" value="1"/>
</dbReference>
<dbReference type="GO" id="GO:0032259">
    <property type="term" value="P:methylation"/>
    <property type="evidence" value="ECO:0007669"/>
    <property type="project" value="UniProtKB-KW"/>
</dbReference>
<keyword evidence="2" id="KW-0489">Methyltransferase</keyword>
<dbReference type="PATRIC" id="fig|85874.4.peg.785"/>
<dbReference type="GO" id="GO:0008168">
    <property type="term" value="F:methyltransferase activity"/>
    <property type="evidence" value="ECO:0007669"/>
    <property type="project" value="UniProtKB-KW"/>
</dbReference>
<dbReference type="SUPFAM" id="SSF53335">
    <property type="entry name" value="S-adenosyl-L-methionine-dependent methyltransferases"/>
    <property type="match status" value="1"/>
</dbReference>
<dbReference type="OMA" id="TGWETML"/>
<organism evidence="2 3">
    <name type="scientific">Thermacetogenium phaeum</name>
    <dbReference type="NCBI Taxonomy" id="85874"/>
    <lineage>
        <taxon>Bacteria</taxon>
        <taxon>Bacillati</taxon>
        <taxon>Bacillota</taxon>
        <taxon>Clostridia</taxon>
        <taxon>Thermoanaerobacterales</taxon>
        <taxon>Thermoanaerobacteraceae</taxon>
        <taxon>Thermacetogenium</taxon>
    </lineage>
</organism>
<feature type="domain" description="DUF1156" evidence="1">
    <location>
        <begin position="10"/>
        <end position="62"/>
    </location>
</feature>
<comment type="caution">
    <text evidence="2">The sequence shown here is derived from an EMBL/GenBank/DDBJ whole genome shotgun (WGS) entry which is preliminary data.</text>
</comment>
<proteinExistence type="predicted"/>
<dbReference type="EMBL" id="LGFO01000003">
    <property type="protein sequence ID" value="KUK37246.1"/>
    <property type="molecule type" value="Genomic_DNA"/>
</dbReference>
<reference evidence="3" key="1">
    <citation type="journal article" date="2015" name="MBio">
        <title>Genome-Resolved Metagenomic Analysis Reveals Roles for Candidate Phyla and Other Microbial Community Members in Biogeochemical Transformations in Oil Reservoirs.</title>
        <authorList>
            <person name="Hu P."/>
            <person name="Tom L."/>
            <person name="Singh A."/>
            <person name="Thomas B.C."/>
            <person name="Baker B.J."/>
            <person name="Piceno Y.M."/>
            <person name="Andersen G.L."/>
            <person name="Banfield J.F."/>
        </authorList>
    </citation>
    <scope>NUCLEOTIDE SEQUENCE [LARGE SCALE GENOMIC DNA]</scope>
</reference>
<keyword evidence="2" id="KW-0808">Transferase</keyword>
<dbReference type="Proteomes" id="UP000053326">
    <property type="component" value="Unassembled WGS sequence"/>
</dbReference>
<accession>A0A101FHS3</accession>
<name>A0A101FHS3_9THEO</name>
<dbReference type="InterPro" id="IPR002052">
    <property type="entry name" value="DNA_methylase_N6_adenine_CS"/>
</dbReference>
<protein>
    <submittedName>
        <fullName evidence="2">Adenine-specific DNA methylase</fullName>
    </submittedName>
</protein>
<evidence type="ECO:0000313" key="2">
    <source>
        <dbReference type="EMBL" id="KUK37246.1"/>
    </source>
</evidence>
<dbReference type="PROSITE" id="PS00092">
    <property type="entry name" value="N6_MTASE"/>
    <property type="match status" value="1"/>
</dbReference>
<dbReference type="InterPro" id="IPR029063">
    <property type="entry name" value="SAM-dependent_MTases_sf"/>
</dbReference>
<evidence type="ECO:0000313" key="3">
    <source>
        <dbReference type="Proteomes" id="UP000053326"/>
    </source>
</evidence>
<gene>
    <name evidence="2" type="ORF">XD66_0055</name>
</gene>
<dbReference type="GO" id="GO:0003676">
    <property type="term" value="F:nucleic acid binding"/>
    <property type="evidence" value="ECO:0007669"/>
    <property type="project" value="InterPro"/>
</dbReference>
<dbReference type="InterPro" id="IPR009537">
    <property type="entry name" value="DUF1156"/>
</dbReference>
<dbReference type="AlphaFoldDB" id="A0A101FHS3"/>
<sequence>MKRTFIEATFPVKAVSEQSAREKNIRHGHISTLHIWWARRPLAASRATIYAALTPEPKDEIERIGRAEFIAELSRWENSLNPYYMERARREILAANGGTPLRVLDPFGGGGSIPLEALRLGCETYASDLNPVAVLIEKATLEFPQKYGRSVKRKERTPVGEVEREVNPLLEDVKRWGEWVLEEARKEIGRFYPPDPDGSIPVGYIWARTVRCQNPACGAEIPLMRQTWLAKKERKKVALRIVPRGNAVEFEIAEGEEIDFDPGEGTIARAKAICLCCRSGLTDKEMRKQFREGRAGQRMVAVVLHHPEQQGKAYRLATEEDMEIFREAERYLEQKREELWDRWGFDPVPDEDLPPKDTLGFRVQRYGILKWGDLFNPRQKLSLITFADKVRQAHELMLAEGYDEEHARAVATYLALGVDRLVNRTSQQNVWNVFAEKAEQVFLRQALPILWDYCEINTIGVQGWGKQFSYIKIVLDNLSISNIMSPSIIQSSATSLPYPDNFFDAVVTDPPYYDNVPYSYLSDFFYVWLKRTVGDLYPDLFATPLTPKSEEIVAYTREQGGFEEGKRFFEEMITRAFREIARVLNPEGVAIIVFAHKTTDAWETIINALLNSGLYLTASWPLNTEMQARLRAKESAALASSIYMVCRKRTKKETAYFNEIKPQVEERIRQKLDQFWNEGIGGSDFFISAIGPALEVFGQYERVETYSGEEVKAADLLEFIRKTVSEYALARILKDSHLGGIDAETRFYLLWRWAYNGAKVLFDEARKLASAVGIELDQYWSGGFVKKDREFIGVLGPKERDKKFLEKGKLDNMVDVLHACLVLWEKNQRQKITEILTATGHLHNNDFWQVAQALSEVLPPGDKEKQLLQGFLYGRESYQKATNGGDNGQLRLFQ</sequence>
<evidence type="ECO:0000259" key="1">
    <source>
        <dbReference type="Pfam" id="PF06634"/>
    </source>
</evidence>
<dbReference type="Gene3D" id="3.40.50.150">
    <property type="entry name" value="Vaccinia Virus protein VP39"/>
    <property type="match status" value="2"/>
</dbReference>